<organism evidence="1 2">
    <name type="scientific">Streptosporangium roseum (strain ATCC 12428 / DSM 43021 / JCM 3005 / KCTC 9067 / NCIMB 10171 / NRRL 2505 / NI 9100)</name>
    <dbReference type="NCBI Taxonomy" id="479432"/>
    <lineage>
        <taxon>Bacteria</taxon>
        <taxon>Bacillati</taxon>
        <taxon>Actinomycetota</taxon>
        <taxon>Actinomycetes</taxon>
        <taxon>Streptosporangiales</taxon>
        <taxon>Streptosporangiaceae</taxon>
        <taxon>Streptosporangium</taxon>
    </lineage>
</organism>
<keyword evidence="2" id="KW-1185">Reference proteome</keyword>
<proteinExistence type="predicted"/>
<gene>
    <name evidence="1" type="ordered locus">Sros_2691</name>
</gene>
<dbReference type="Proteomes" id="UP000002029">
    <property type="component" value="Chromosome"/>
</dbReference>
<dbReference type="HOGENOM" id="CLU_2686345_0_0_11"/>
<dbReference type="RefSeq" id="WP_012889401.1">
    <property type="nucleotide sequence ID" value="NC_013595.1"/>
</dbReference>
<dbReference type="AlphaFoldDB" id="D2B4X0"/>
<evidence type="ECO:0000313" key="2">
    <source>
        <dbReference type="Proteomes" id="UP000002029"/>
    </source>
</evidence>
<protein>
    <submittedName>
        <fullName evidence="1">Uncharacterized protein</fullName>
    </submittedName>
</protein>
<sequence>MGSNPSGERRPIGFSAECLTFGQAFGAATWLATATPEGTPITKFQQSYAREMEIDKHPARFRNPCVIGGSVIFL</sequence>
<evidence type="ECO:0000313" key="1">
    <source>
        <dbReference type="EMBL" id="ACZ85656.1"/>
    </source>
</evidence>
<accession>D2B4X0</accession>
<dbReference type="EMBL" id="CP001814">
    <property type="protein sequence ID" value="ACZ85656.1"/>
    <property type="molecule type" value="Genomic_DNA"/>
</dbReference>
<reference evidence="1 2" key="1">
    <citation type="journal article" date="2010" name="Stand. Genomic Sci.">
        <title>Complete genome sequence of Streptosporangium roseum type strain (NI 9100).</title>
        <authorList>
            <person name="Nolan M."/>
            <person name="Sikorski J."/>
            <person name="Jando M."/>
            <person name="Lucas S."/>
            <person name="Lapidus A."/>
            <person name="Glavina Del Rio T."/>
            <person name="Chen F."/>
            <person name="Tice H."/>
            <person name="Pitluck S."/>
            <person name="Cheng J.F."/>
            <person name="Chertkov O."/>
            <person name="Sims D."/>
            <person name="Meincke L."/>
            <person name="Brettin T."/>
            <person name="Han C."/>
            <person name="Detter J.C."/>
            <person name="Bruce D."/>
            <person name="Goodwin L."/>
            <person name="Land M."/>
            <person name="Hauser L."/>
            <person name="Chang Y.J."/>
            <person name="Jeffries C.D."/>
            <person name="Ivanova N."/>
            <person name="Mavromatis K."/>
            <person name="Mikhailova N."/>
            <person name="Chen A."/>
            <person name="Palaniappan K."/>
            <person name="Chain P."/>
            <person name="Rohde M."/>
            <person name="Goker M."/>
            <person name="Bristow J."/>
            <person name="Eisen J.A."/>
            <person name="Markowitz V."/>
            <person name="Hugenholtz P."/>
            <person name="Kyrpides N.C."/>
            <person name="Klenk H.P."/>
        </authorList>
    </citation>
    <scope>NUCLEOTIDE SEQUENCE [LARGE SCALE GENOMIC DNA]</scope>
    <source>
        <strain evidence="2">ATCC 12428 / DSM 43021 / JCM 3005 / NI 9100</strain>
    </source>
</reference>
<dbReference type="KEGG" id="sro:Sros_2691"/>
<name>D2B4X0_STRRD</name>